<evidence type="ECO:0000313" key="2">
    <source>
        <dbReference type="EMBL" id="CAP36769.2"/>
    </source>
</evidence>
<dbReference type="eggNOG" id="ENOG502TH7M">
    <property type="taxonomic scope" value="Eukaryota"/>
</dbReference>
<dbReference type="AlphaFoldDB" id="A8XVV0"/>
<keyword evidence="1" id="KW-0812">Transmembrane</keyword>
<feature type="transmembrane region" description="Helical" evidence="1">
    <location>
        <begin position="242"/>
        <end position="264"/>
    </location>
</feature>
<dbReference type="STRING" id="6238.A8XVV0"/>
<reference evidence="2 3" key="1">
    <citation type="journal article" date="2003" name="PLoS Biol.">
        <title>The genome sequence of Caenorhabditis briggsae: a platform for comparative genomics.</title>
        <authorList>
            <person name="Stein L.D."/>
            <person name="Bao Z."/>
            <person name="Blasiar D."/>
            <person name="Blumenthal T."/>
            <person name="Brent M.R."/>
            <person name="Chen N."/>
            <person name="Chinwalla A."/>
            <person name="Clarke L."/>
            <person name="Clee C."/>
            <person name="Coghlan A."/>
            <person name="Coulson A."/>
            <person name="D'Eustachio P."/>
            <person name="Fitch D.H."/>
            <person name="Fulton L.A."/>
            <person name="Fulton R.E."/>
            <person name="Griffiths-Jones S."/>
            <person name="Harris T.W."/>
            <person name="Hillier L.W."/>
            <person name="Kamath R."/>
            <person name="Kuwabara P.E."/>
            <person name="Mardis E.R."/>
            <person name="Marra M.A."/>
            <person name="Miner T.L."/>
            <person name="Minx P."/>
            <person name="Mullikin J.C."/>
            <person name="Plumb R.W."/>
            <person name="Rogers J."/>
            <person name="Schein J.E."/>
            <person name="Sohrmann M."/>
            <person name="Spieth J."/>
            <person name="Stajich J.E."/>
            <person name="Wei C."/>
            <person name="Willey D."/>
            <person name="Wilson R.K."/>
            <person name="Durbin R."/>
            <person name="Waterston R.H."/>
        </authorList>
    </citation>
    <scope>NUCLEOTIDE SEQUENCE [LARGE SCALE GENOMIC DNA]</scope>
    <source>
        <strain evidence="2 3">AF16</strain>
    </source>
</reference>
<feature type="transmembrane region" description="Helical" evidence="1">
    <location>
        <begin position="276"/>
        <end position="295"/>
    </location>
</feature>
<dbReference type="FunCoup" id="A8XVV0">
    <property type="interactions" value="5"/>
</dbReference>
<keyword evidence="3" id="KW-1185">Reference proteome</keyword>
<dbReference type="HOGENOM" id="CLU_422269_0_0_1"/>
<feature type="transmembrane region" description="Helical" evidence="1">
    <location>
        <begin position="475"/>
        <end position="499"/>
    </location>
</feature>
<feature type="transmembrane region" description="Helical" evidence="1">
    <location>
        <begin position="347"/>
        <end position="371"/>
    </location>
</feature>
<proteinExistence type="predicted"/>
<keyword evidence="1" id="KW-1133">Transmembrane helix</keyword>
<organism evidence="2 3">
    <name type="scientific">Caenorhabditis briggsae</name>
    <dbReference type="NCBI Taxonomy" id="6238"/>
    <lineage>
        <taxon>Eukaryota</taxon>
        <taxon>Metazoa</taxon>
        <taxon>Ecdysozoa</taxon>
        <taxon>Nematoda</taxon>
        <taxon>Chromadorea</taxon>
        <taxon>Rhabditida</taxon>
        <taxon>Rhabditina</taxon>
        <taxon>Rhabditomorpha</taxon>
        <taxon>Rhabditoidea</taxon>
        <taxon>Rhabditidae</taxon>
        <taxon>Peloderinae</taxon>
        <taxon>Caenorhabditis</taxon>
    </lineage>
</organism>
<feature type="transmembrane region" description="Helical" evidence="1">
    <location>
        <begin position="134"/>
        <end position="156"/>
    </location>
</feature>
<dbReference type="GeneID" id="8588853"/>
<dbReference type="OMA" id="DMFRMLR"/>
<dbReference type="CTD" id="8588853"/>
<dbReference type="PANTHER" id="PTHR45830">
    <property type="entry name" value="SERPENTINE RECEPTOR, CLASS I"/>
    <property type="match status" value="1"/>
</dbReference>
<dbReference type="RefSeq" id="XP_045096805.1">
    <property type="nucleotide sequence ID" value="XM_045242836.1"/>
</dbReference>
<feature type="transmembrane region" description="Helical" evidence="1">
    <location>
        <begin position="47"/>
        <end position="68"/>
    </location>
</feature>
<feature type="transmembrane region" description="Helical" evidence="1">
    <location>
        <begin position="88"/>
        <end position="113"/>
    </location>
</feature>
<name>A8XVV0_CAEBR</name>
<dbReference type="EMBL" id="HE601321">
    <property type="protein sequence ID" value="CAP36769.2"/>
    <property type="molecule type" value="Genomic_DNA"/>
</dbReference>
<sequence>MTIDFEAPLWLFIYYHFIGTVSLFLNIFTITLLVFKSESIDSFRYSLLVFQITCTITDIHFTFLMQPLSLLPIMSGYCVGILARCFDIWSHYLISLVVGMIVAQLESLGNCFVRKHQTIAKITRKHVIPKSINDGVTMLLPFFPIFGYLAFCNAGMKREDQMGYVRQHHSEYLSQYSNLSNFVIYEPNFWLYFVIWFGFFGGIFTGFVFTFTTVDMFKMLGKSRRKISVTNFKRHRSTVKSLLAQFAASSLLLVPLFCFTLVVMGEFEHSQMMINIILAVFSLRSSVNALVLIVTTPSFRKFILRHALLTFQVEIIALKMKKQLKHFQISCTITDVHLSFLMQPLPLFPVLAGFSVGILPTYFDVWTHYLITHPEYLLEFSTIPNFAIYSLNSWFLFVIFMAFCGGFVCALVFTSTTYDMFRMLGKVRRKISIYNFRKHRSTVKSLLAQFAASSLLLVLLFTFVIVIMLDLEHSQIIIQIPLAVFSLRSSVYAIVLIFTTPPFRNFILRKRQNQHFITAARTVSVARSSFL</sequence>
<feature type="transmembrane region" description="Helical" evidence="1">
    <location>
        <begin position="391"/>
        <end position="413"/>
    </location>
</feature>
<evidence type="ECO:0000256" key="1">
    <source>
        <dbReference type="SAM" id="Phobius"/>
    </source>
</evidence>
<dbReference type="Proteomes" id="UP000008549">
    <property type="component" value="Unassembled WGS sequence"/>
</dbReference>
<dbReference type="InParanoid" id="A8XVV0"/>
<dbReference type="KEGG" id="cbr:CBG_19540"/>
<keyword evidence="1" id="KW-0472">Membrane</keyword>
<evidence type="ECO:0000313" key="3">
    <source>
        <dbReference type="Proteomes" id="UP000008549"/>
    </source>
</evidence>
<dbReference type="Gene3D" id="1.20.1070.10">
    <property type="entry name" value="Rhodopsin 7-helix transmembrane proteins"/>
    <property type="match status" value="1"/>
</dbReference>
<dbReference type="PANTHER" id="PTHR45830:SF13">
    <property type="entry name" value="G PROTEIN-COUPLED RECEPTOR-RELATED"/>
    <property type="match status" value="1"/>
</dbReference>
<reference evidence="2 3" key="2">
    <citation type="journal article" date="2011" name="PLoS Genet.">
        <title>Caenorhabditis briggsae recombinant inbred line genotypes reveal inter-strain incompatibility and the evolution of recombination.</title>
        <authorList>
            <person name="Ross J.A."/>
            <person name="Koboldt D.C."/>
            <person name="Staisch J.E."/>
            <person name="Chamberlin H.M."/>
            <person name="Gupta B.P."/>
            <person name="Miller R.D."/>
            <person name="Baird S.E."/>
            <person name="Haag E.S."/>
        </authorList>
    </citation>
    <scope>NUCLEOTIDE SEQUENCE [LARGE SCALE GENOMIC DNA]</scope>
    <source>
        <strain evidence="2 3">AF16</strain>
    </source>
</reference>
<protein>
    <submittedName>
        <fullName evidence="2">Protein CBR-SRI-38</fullName>
    </submittedName>
</protein>
<dbReference type="WormBase" id="CBG19540">
    <property type="protein sequence ID" value="CBP19621"/>
    <property type="gene ID" value="WBGene00038740"/>
</dbReference>
<feature type="transmembrane region" description="Helical" evidence="1">
    <location>
        <begin position="12"/>
        <end position="35"/>
    </location>
</feature>
<gene>
    <name evidence="2" type="primary">Cbr-sri-38</name>
    <name evidence="4" type="ORF">CBG19540</name>
    <name evidence="2" type="ORF">CBG_19540</name>
</gene>
<dbReference type="InterPro" id="IPR019429">
    <property type="entry name" value="7TM_GPCR_serpentine_rcpt_Sri"/>
</dbReference>
<accession>A8XVV0</accession>
<dbReference type="Pfam" id="PF10327">
    <property type="entry name" value="7TM_GPCR_Sri"/>
    <property type="match status" value="2"/>
</dbReference>
<evidence type="ECO:0000313" key="4">
    <source>
        <dbReference type="WormBase" id="CBG19540"/>
    </source>
</evidence>
<feature type="transmembrane region" description="Helical" evidence="1">
    <location>
        <begin position="446"/>
        <end position="469"/>
    </location>
</feature>
<feature type="transmembrane region" description="Helical" evidence="1">
    <location>
        <begin position="189"/>
        <end position="217"/>
    </location>
</feature>